<dbReference type="KEGG" id="mha:HF1_10150"/>
<dbReference type="Proteomes" id="UP000008637">
    <property type="component" value="Chromosome"/>
</dbReference>
<feature type="region of interest" description="Disordered" evidence="1">
    <location>
        <begin position="30"/>
        <end position="62"/>
    </location>
</feature>
<reference evidence="2 3" key="1">
    <citation type="journal article" date="2011" name="J. Bacteriol.">
        <title>Complete genome sequence of Mycoplasma haemofelis, a hemotropic mycoplasma.</title>
        <authorList>
            <person name="Barker E.N."/>
            <person name="Helps C.R."/>
            <person name="Peters I.R."/>
            <person name="Darby A.C."/>
            <person name="Radford A.D."/>
            <person name="Tasker S."/>
        </authorList>
    </citation>
    <scope>NUCLEOTIDE SEQUENCE [LARGE SCALE GENOMIC DNA]</scope>
    <source>
        <strain evidence="2 3">Langford 1</strain>
    </source>
</reference>
<feature type="compositionally biased region" description="Basic and acidic residues" evidence="1">
    <location>
        <begin position="33"/>
        <end position="48"/>
    </location>
</feature>
<dbReference type="HOGENOM" id="CLU_1516269_0_0_14"/>
<protein>
    <submittedName>
        <fullName evidence="2">Uncharacterized protein</fullName>
    </submittedName>
</protein>
<evidence type="ECO:0000313" key="3">
    <source>
        <dbReference type="Proteomes" id="UP000008637"/>
    </source>
</evidence>
<accession>E8ZIQ2</accession>
<gene>
    <name evidence="2" type="ORF">HF1_10150</name>
</gene>
<evidence type="ECO:0000313" key="2">
    <source>
        <dbReference type="EMBL" id="CBY93023.1"/>
    </source>
</evidence>
<name>E8ZIQ2_MYCHL</name>
<dbReference type="AlphaFoldDB" id="E8ZIQ2"/>
<evidence type="ECO:0000256" key="1">
    <source>
        <dbReference type="SAM" id="MobiDB-lite"/>
    </source>
</evidence>
<proteinExistence type="predicted"/>
<organism evidence="2 3">
    <name type="scientific">Mycoplasma haemofelis (strain Langford 1)</name>
    <name type="common">Haemobartonella felis</name>
    <dbReference type="NCBI Taxonomy" id="941640"/>
    <lineage>
        <taxon>Bacteria</taxon>
        <taxon>Bacillati</taxon>
        <taxon>Mycoplasmatota</taxon>
        <taxon>Mollicutes</taxon>
        <taxon>Mycoplasmataceae</taxon>
        <taxon>Mycoplasma</taxon>
    </lineage>
</organism>
<keyword evidence="3" id="KW-1185">Reference proteome</keyword>
<dbReference type="EMBL" id="FR773153">
    <property type="protein sequence ID" value="CBY93023.1"/>
    <property type="molecule type" value="Genomic_DNA"/>
</dbReference>
<sequence length="177" mass="19238">MSPSKFFVAGTSLAGGGGLVGAGVWYSEGGKAPSEEKVKTVSEKRELPIESQEVQDSQPAEESKAVISSIETGSGYTCHIFEVNGNPVNKVLREIKDQKGFLGGLSSNEKTFKDDVEHACKGTNNKVSVTASINVRHVYVYQNQNKSNWVYSSSIQTQDWTKSKNFQEPSASQIKTV</sequence>